<accession>A0ABN7W1N1</accession>
<evidence type="ECO:0000313" key="3">
    <source>
        <dbReference type="Proteomes" id="UP000789901"/>
    </source>
</evidence>
<gene>
    <name evidence="2" type="ORF">GMARGA_LOCUS25245</name>
</gene>
<proteinExistence type="predicted"/>
<evidence type="ECO:0000313" key="2">
    <source>
        <dbReference type="EMBL" id="CAG8811048.1"/>
    </source>
</evidence>
<feature type="region of interest" description="Disordered" evidence="1">
    <location>
        <begin position="127"/>
        <end position="158"/>
    </location>
</feature>
<keyword evidence="3" id="KW-1185">Reference proteome</keyword>
<dbReference type="Proteomes" id="UP000789901">
    <property type="component" value="Unassembled WGS sequence"/>
</dbReference>
<feature type="non-terminal residue" evidence="2">
    <location>
        <position position="259"/>
    </location>
</feature>
<protein>
    <submittedName>
        <fullName evidence="2">38681_t:CDS:1</fullName>
    </submittedName>
</protein>
<name>A0ABN7W1N1_GIGMA</name>
<sequence length="259" mass="30223">GILRLRDAQLLLRSTVPIWALNNDEIKKLKWRNNLNASILATAKDMEIRNLLNNKDLEKDTQGSWDRNERKMPQWFQKLKQTVLENKITRSIKEVFKQEANKENLSLNSPSETSIVPISKTLKAKVNEVEDSQTPQKPDSFRKKIRRKERNQNGTCSTHRKLKHISDPKYNTDIKEKPRNLYTSLTSEKKADKYRKRNYMARGLIESDLATSLLAMGITRKVADLIITKWWNKWHKEFLASKINEVLDSVGVEYFSAIV</sequence>
<dbReference type="EMBL" id="CAJVQB010027726">
    <property type="protein sequence ID" value="CAG8811048.1"/>
    <property type="molecule type" value="Genomic_DNA"/>
</dbReference>
<organism evidence="2 3">
    <name type="scientific">Gigaspora margarita</name>
    <dbReference type="NCBI Taxonomy" id="4874"/>
    <lineage>
        <taxon>Eukaryota</taxon>
        <taxon>Fungi</taxon>
        <taxon>Fungi incertae sedis</taxon>
        <taxon>Mucoromycota</taxon>
        <taxon>Glomeromycotina</taxon>
        <taxon>Glomeromycetes</taxon>
        <taxon>Diversisporales</taxon>
        <taxon>Gigasporaceae</taxon>
        <taxon>Gigaspora</taxon>
    </lineage>
</organism>
<evidence type="ECO:0000256" key="1">
    <source>
        <dbReference type="SAM" id="MobiDB-lite"/>
    </source>
</evidence>
<reference evidence="2 3" key="1">
    <citation type="submission" date="2021-06" db="EMBL/GenBank/DDBJ databases">
        <authorList>
            <person name="Kallberg Y."/>
            <person name="Tangrot J."/>
            <person name="Rosling A."/>
        </authorList>
    </citation>
    <scope>NUCLEOTIDE SEQUENCE [LARGE SCALE GENOMIC DNA]</scope>
    <source>
        <strain evidence="2 3">120-4 pot B 10/14</strain>
    </source>
</reference>
<feature type="non-terminal residue" evidence="2">
    <location>
        <position position="1"/>
    </location>
</feature>
<comment type="caution">
    <text evidence="2">The sequence shown here is derived from an EMBL/GenBank/DDBJ whole genome shotgun (WGS) entry which is preliminary data.</text>
</comment>